<accession>A0AAU7CTF4</accession>
<organism evidence="2">
    <name type="scientific">Singulisphaera sp. Ch08</name>
    <dbReference type="NCBI Taxonomy" id="3120278"/>
    <lineage>
        <taxon>Bacteria</taxon>
        <taxon>Pseudomonadati</taxon>
        <taxon>Planctomycetota</taxon>
        <taxon>Planctomycetia</taxon>
        <taxon>Isosphaerales</taxon>
        <taxon>Isosphaeraceae</taxon>
        <taxon>Singulisphaera</taxon>
    </lineage>
</organism>
<evidence type="ECO:0000313" key="2">
    <source>
        <dbReference type="EMBL" id="XBH08225.1"/>
    </source>
</evidence>
<reference evidence="2" key="1">
    <citation type="submission" date="2024-05" db="EMBL/GenBank/DDBJ databases">
        <title>Planctomycetes of the genus Singulisphaera possess chitinolytic capabilities.</title>
        <authorList>
            <person name="Ivanova A."/>
        </authorList>
    </citation>
    <scope>NUCLEOTIDE SEQUENCE</scope>
    <source>
        <strain evidence="2">Ch08T</strain>
    </source>
</reference>
<evidence type="ECO:0000256" key="1">
    <source>
        <dbReference type="SAM" id="Phobius"/>
    </source>
</evidence>
<dbReference type="EMBL" id="CP155447">
    <property type="protein sequence ID" value="XBH08225.1"/>
    <property type="molecule type" value="Genomic_DNA"/>
</dbReference>
<feature type="transmembrane region" description="Helical" evidence="1">
    <location>
        <begin position="55"/>
        <end position="78"/>
    </location>
</feature>
<protein>
    <submittedName>
        <fullName evidence="2">Uncharacterized protein</fullName>
    </submittedName>
</protein>
<name>A0AAU7CTF4_9BACT</name>
<keyword evidence="1" id="KW-0472">Membrane</keyword>
<keyword evidence="1" id="KW-1133">Transmembrane helix</keyword>
<dbReference type="RefSeq" id="WP_406701060.1">
    <property type="nucleotide sequence ID" value="NZ_CP155447.1"/>
</dbReference>
<keyword evidence="1" id="KW-0812">Transmembrane</keyword>
<dbReference type="AlphaFoldDB" id="A0AAU7CTF4"/>
<sequence length="94" mass="10366">MECIAVIACSAGLIFARLAMAQDLNPFLWGFLGVAVYTAAPGYMIWRGAGWMDAAWVWLSSFVGLFLLFIAQSVAAAIKRQRSRAPVKKRRTGR</sequence>
<gene>
    <name evidence="2" type="ORF">V5E97_19935</name>
</gene>
<proteinExistence type="predicted"/>